<dbReference type="Pfam" id="PF13460">
    <property type="entry name" value="NAD_binding_10"/>
    <property type="match status" value="1"/>
</dbReference>
<dbReference type="Proteomes" id="UP001231675">
    <property type="component" value="Unassembled WGS sequence"/>
</dbReference>
<gene>
    <name evidence="3" type="ORF">J2S47_000498</name>
</gene>
<dbReference type="SUPFAM" id="SSF51735">
    <property type="entry name" value="NAD(P)-binding Rossmann-fold domains"/>
    <property type="match status" value="1"/>
</dbReference>
<feature type="region of interest" description="Disordered" evidence="1">
    <location>
        <begin position="1"/>
        <end position="22"/>
    </location>
</feature>
<dbReference type="InterPro" id="IPR051783">
    <property type="entry name" value="NAD(P)-dependent_oxidoreduct"/>
</dbReference>
<protein>
    <submittedName>
        <fullName evidence="3">Uncharacterized protein YbjT (DUF2867 family)</fullName>
    </submittedName>
</protein>
<dbReference type="CDD" id="cd05245">
    <property type="entry name" value="SDR_a2"/>
    <property type="match status" value="1"/>
</dbReference>
<proteinExistence type="predicted"/>
<feature type="region of interest" description="Disordered" evidence="1">
    <location>
        <begin position="509"/>
        <end position="531"/>
    </location>
</feature>
<dbReference type="InterPro" id="IPR036291">
    <property type="entry name" value="NAD(P)-bd_dom_sf"/>
</dbReference>
<evidence type="ECO:0000313" key="3">
    <source>
        <dbReference type="EMBL" id="MDP9679996.1"/>
    </source>
</evidence>
<organism evidence="3 4">
    <name type="scientific">Streptomyces griseoviridis</name>
    <dbReference type="NCBI Taxonomy" id="45398"/>
    <lineage>
        <taxon>Bacteria</taxon>
        <taxon>Bacillati</taxon>
        <taxon>Actinomycetota</taxon>
        <taxon>Actinomycetes</taxon>
        <taxon>Kitasatosporales</taxon>
        <taxon>Streptomycetaceae</taxon>
        <taxon>Streptomyces</taxon>
    </lineage>
</organism>
<dbReference type="Gene3D" id="3.40.50.720">
    <property type="entry name" value="NAD(P)-binding Rossmann-like Domain"/>
    <property type="match status" value="1"/>
</dbReference>
<feature type="compositionally biased region" description="Basic residues" evidence="1">
    <location>
        <begin position="518"/>
        <end position="531"/>
    </location>
</feature>
<comment type="caution">
    <text evidence="3">The sequence shown here is derived from an EMBL/GenBank/DDBJ whole genome shotgun (WGS) entry which is preliminary data.</text>
</comment>
<dbReference type="InterPro" id="IPR021295">
    <property type="entry name" value="DUF2867"/>
</dbReference>
<dbReference type="PANTHER" id="PTHR48079:SF6">
    <property type="entry name" value="NAD(P)-BINDING DOMAIN-CONTAINING PROTEIN-RELATED"/>
    <property type="match status" value="1"/>
</dbReference>
<dbReference type="SUPFAM" id="SSF55961">
    <property type="entry name" value="Bet v1-like"/>
    <property type="match status" value="1"/>
</dbReference>
<dbReference type="PANTHER" id="PTHR48079">
    <property type="entry name" value="PROTEIN YEEZ"/>
    <property type="match status" value="1"/>
</dbReference>
<reference evidence="3 4" key="1">
    <citation type="submission" date="2023-07" db="EMBL/GenBank/DDBJ databases">
        <title>Sequencing the genomes of 1000 actinobacteria strains.</title>
        <authorList>
            <person name="Klenk H.-P."/>
        </authorList>
    </citation>
    <scope>NUCLEOTIDE SEQUENCE [LARGE SCALE GENOMIC DNA]</scope>
    <source>
        <strain evidence="3 4">DSM 40229</strain>
    </source>
</reference>
<accession>A0ABT9L8G4</accession>
<feature type="compositionally biased region" description="Low complexity" evidence="1">
    <location>
        <begin position="7"/>
        <end position="22"/>
    </location>
</feature>
<dbReference type="GeneID" id="91549427"/>
<evidence type="ECO:0000259" key="2">
    <source>
        <dbReference type="Pfam" id="PF13460"/>
    </source>
</evidence>
<evidence type="ECO:0000256" key="1">
    <source>
        <dbReference type="SAM" id="MobiDB-lite"/>
    </source>
</evidence>
<keyword evidence="4" id="KW-1185">Reference proteome</keyword>
<dbReference type="Pfam" id="PF11066">
    <property type="entry name" value="DUF2867"/>
    <property type="match status" value="1"/>
</dbReference>
<sequence length="531" mass="57849">MRDDDTGTGPATPGDADPGAPGAGARCLVTGATGYIGGRLVPELLAAGFRVRCLARTPGKLRDVPWAREAEVVRGDVTDRASLAAALRGVDVAYYLVHALGAGEGFEDTDRRAARLFGELARSAGVRRVVYLGGLAPAGVPEHVLSPHLRSRTEVGRILLASGVPTTVLRAAVIIGSGSASFEMLRYLTERLPVMVTPNWVHTRIQPIAVRDVLRTLVGSARMPADVNRAFDIGGPEVLTYRQMMIRYAAVAELPHRFVVPVPVLTPRLSGYWVGLVTPVPASIARPLTESLRHEVVCREHDIARYVPDPPGSPLGFDEAVRLALRRVQEAQVATRWSNASVPGAPSDPLPTDPDWAGGSLYTDLREQPVDASRERLWQVVEGIGGEHGWYSFPLAWSVRGLLDRLAGGVGLRRGRRDATRLRAGDSLDFWRVEEIEPGHLLRLRAEMRLPGLAWLEMYAETDGAGRTRYRQRALFHPHGLLGHLYWWSVSPFHAVVFGGMARNIARAAASGTVPARPGRRPRPRAARGRE</sequence>
<dbReference type="RefSeq" id="WP_189420578.1">
    <property type="nucleotide sequence ID" value="NZ_BMSM01000013.1"/>
</dbReference>
<evidence type="ECO:0000313" key="4">
    <source>
        <dbReference type="Proteomes" id="UP001231675"/>
    </source>
</evidence>
<name>A0ABT9L8G4_STRGD</name>
<dbReference type="InterPro" id="IPR016040">
    <property type="entry name" value="NAD(P)-bd_dom"/>
</dbReference>
<feature type="domain" description="NAD(P)-binding" evidence="2">
    <location>
        <begin position="31"/>
        <end position="173"/>
    </location>
</feature>
<dbReference type="EMBL" id="JAURUD010000001">
    <property type="protein sequence ID" value="MDP9679996.1"/>
    <property type="molecule type" value="Genomic_DNA"/>
</dbReference>